<keyword evidence="3" id="KW-1185">Reference proteome</keyword>
<sequence length="408" mass="46024">MSWGFPPFCELIHHCSSLPYGCLFALDMKKGAPQLPNLCINKECQATSWIWKNSGIIDLAPSAIHGGTRSFSKVSLSIEEVQDQDSGSWKLSEVNAQYSRHTPVEGNLNVWPTTVHHRHPSKTIVVEGGFSRNSEFLTLPSPVRLRRVYLSWNHIGSSSRPPTGVHKVSYGESKYLLRHGMHRCLKGDLCCLHVECLWENNRRYLKVEARAIACENFKDILNRSVMEDVCNYKGMEFLELKQSKKIMADYVAKILDKDNKARVVHYKVEKEAIVIDVCSLPLKSIVMLSIDLVPRIGPLPQHLGVPLLLVEKKDKRWYCKSLWTSSHILRCRVSFILRAITPALVFPNSSEPFIVYSNTSKMSLSDVLMLKDLCIEKSASKKEKGNKKVGKNTAKGGSGEKAKGEMLE</sequence>
<evidence type="ECO:0000313" key="3">
    <source>
        <dbReference type="Proteomes" id="UP000257109"/>
    </source>
</evidence>
<gene>
    <name evidence="2" type="ORF">CR513_51666</name>
</gene>
<feature type="non-terminal residue" evidence="2">
    <location>
        <position position="1"/>
    </location>
</feature>
<evidence type="ECO:0000313" key="2">
    <source>
        <dbReference type="EMBL" id="RDX69243.1"/>
    </source>
</evidence>
<feature type="non-terminal residue" evidence="2">
    <location>
        <position position="408"/>
    </location>
</feature>
<feature type="compositionally biased region" description="Basic and acidic residues" evidence="1">
    <location>
        <begin position="398"/>
        <end position="408"/>
    </location>
</feature>
<dbReference type="EMBL" id="QJKJ01012197">
    <property type="protein sequence ID" value="RDX69243.1"/>
    <property type="molecule type" value="Genomic_DNA"/>
</dbReference>
<accession>A0A371ET89</accession>
<dbReference type="AlphaFoldDB" id="A0A371ET89"/>
<protein>
    <submittedName>
        <fullName evidence="2">Uncharacterized protein</fullName>
    </submittedName>
</protein>
<name>A0A371ET89_MUCPR</name>
<organism evidence="2 3">
    <name type="scientific">Mucuna pruriens</name>
    <name type="common">Velvet bean</name>
    <name type="synonym">Dolichos pruriens</name>
    <dbReference type="NCBI Taxonomy" id="157652"/>
    <lineage>
        <taxon>Eukaryota</taxon>
        <taxon>Viridiplantae</taxon>
        <taxon>Streptophyta</taxon>
        <taxon>Embryophyta</taxon>
        <taxon>Tracheophyta</taxon>
        <taxon>Spermatophyta</taxon>
        <taxon>Magnoliopsida</taxon>
        <taxon>eudicotyledons</taxon>
        <taxon>Gunneridae</taxon>
        <taxon>Pentapetalae</taxon>
        <taxon>rosids</taxon>
        <taxon>fabids</taxon>
        <taxon>Fabales</taxon>
        <taxon>Fabaceae</taxon>
        <taxon>Papilionoideae</taxon>
        <taxon>50 kb inversion clade</taxon>
        <taxon>NPAAA clade</taxon>
        <taxon>indigoferoid/millettioid clade</taxon>
        <taxon>Phaseoleae</taxon>
        <taxon>Mucuna</taxon>
    </lineage>
</organism>
<comment type="caution">
    <text evidence="2">The sequence shown here is derived from an EMBL/GenBank/DDBJ whole genome shotgun (WGS) entry which is preliminary data.</text>
</comment>
<feature type="region of interest" description="Disordered" evidence="1">
    <location>
        <begin position="381"/>
        <end position="408"/>
    </location>
</feature>
<evidence type="ECO:0000256" key="1">
    <source>
        <dbReference type="SAM" id="MobiDB-lite"/>
    </source>
</evidence>
<reference evidence="2" key="1">
    <citation type="submission" date="2018-05" db="EMBL/GenBank/DDBJ databases">
        <title>Draft genome of Mucuna pruriens seed.</title>
        <authorList>
            <person name="Nnadi N.E."/>
            <person name="Vos R."/>
            <person name="Hasami M.H."/>
            <person name="Devisetty U.K."/>
            <person name="Aguiy J.C."/>
        </authorList>
    </citation>
    <scope>NUCLEOTIDE SEQUENCE [LARGE SCALE GENOMIC DNA]</scope>
    <source>
        <strain evidence="2">JCA_2017</strain>
    </source>
</reference>
<proteinExistence type="predicted"/>
<dbReference type="Proteomes" id="UP000257109">
    <property type="component" value="Unassembled WGS sequence"/>
</dbReference>